<dbReference type="PANTHER" id="PTHR43710:SF2">
    <property type="entry name" value="2-HYDROXYACYL-COA LYASE 1"/>
    <property type="match status" value="1"/>
</dbReference>
<dbReference type="InterPro" id="IPR029061">
    <property type="entry name" value="THDP-binding"/>
</dbReference>
<reference evidence="10 11" key="1">
    <citation type="submission" date="2017-03" db="EMBL/GenBank/DDBJ databases">
        <title>Genomes of endolithic fungi from Antarctica.</title>
        <authorList>
            <person name="Coleine C."/>
            <person name="Masonjones S."/>
            <person name="Stajich J.E."/>
        </authorList>
    </citation>
    <scope>NUCLEOTIDE SEQUENCE [LARGE SCALE GENOMIC DNA]</scope>
    <source>
        <strain evidence="10 11">CCFEE 5187</strain>
    </source>
</reference>
<organism evidence="10 11">
    <name type="scientific">Cryomyces minteri</name>
    <dbReference type="NCBI Taxonomy" id="331657"/>
    <lineage>
        <taxon>Eukaryota</taxon>
        <taxon>Fungi</taxon>
        <taxon>Dikarya</taxon>
        <taxon>Ascomycota</taxon>
        <taxon>Pezizomycotina</taxon>
        <taxon>Dothideomycetes</taxon>
        <taxon>Dothideomycetes incertae sedis</taxon>
        <taxon>Cryomyces</taxon>
    </lineage>
</organism>
<evidence type="ECO:0000256" key="5">
    <source>
        <dbReference type="ARBA" id="ARBA00044451"/>
    </source>
</evidence>
<comment type="caution">
    <text evidence="10">The sequence shown here is derived from an EMBL/GenBank/DDBJ whole genome shotgun (WGS) entry which is preliminary data.</text>
</comment>
<dbReference type="Pfam" id="PF02775">
    <property type="entry name" value="TPP_enzyme_C"/>
    <property type="match status" value="1"/>
</dbReference>
<protein>
    <recommendedName>
        <fullName evidence="7">2-hydroxyacyl-CoA lyase</fullName>
        <ecNumber evidence="7">4.1.2.63</ecNumber>
    </recommendedName>
</protein>
<evidence type="ECO:0000256" key="1">
    <source>
        <dbReference type="ARBA" id="ARBA00001964"/>
    </source>
</evidence>
<evidence type="ECO:0000313" key="10">
    <source>
        <dbReference type="EMBL" id="TKA56074.1"/>
    </source>
</evidence>
<feature type="domain" description="Thiamine pyrophosphate enzyme TPP-binding" evidence="9">
    <location>
        <begin position="57"/>
        <end position="225"/>
    </location>
</feature>
<dbReference type="InterPro" id="IPR011766">
    <property type="entry name" value="TPP_enzyme_TPP-bd"/>
</dbReference>
<dbReference type="GO" id="GO:0005777">
    <property type="term" value="C:peroxisome"/>
    <property type="evidence" value="ECO:0007669"/>
    <property type="project" value="TreeGrafter"/>
</dbReference>
<comment type="cofactor">
    <cofactor evidence="1">
        <name>thiamine diphosphate</name>
        <dbReference type="ChEBI" id="CHEBI:58937"/>
    </cofactor>
</comment>
<dbReference type="GO" id="GO:0030976">
    <property type="term" value="F:thiamine pyrophosphate binding"/>
    <property type="evidence" value="ECO:0007669"/>
    <property type="project" value="InterPro"/>
</dbReference>
<dbReference type="CDD" id="cd02004">
    <property type="entry name" value="TPP_BZL_OCoD_HPCL"/>
    <property type="match status" value="1"/>
</dbReference>
<dbReference type="InterPro" id="IPR045025">
    <property type="entry name" value="HACL1-like"/>
</dbReference>
<keyword evidence="11" id="KW-1185">Reference proteome</keyword>
<dbReference type="SUPFAM" id="SSF52518">
    <property type="entry name" value="Thiamin diphosphate-binding fold (THDP-binding)"/>
    <property type="match status" value="1"/>
</dbReference>
<dbReference type="FunFam" id="3.40.50.970:FF:000071">
    <property type="entry name" value="2-hydroxyphytanoyl-CoA lyase, putative"/>
    <property type="match status" value="1"/>
</dbReference>
<evidence type="ECO:0000256" key="8">
    <source>
        <dbReference type="SAM" id="MobiDB-lite"/>
    </source>
</evidence>
<evidence type="ECO:0000256" key="6">
    <source>
        <dbReference type="ARBA" id="ARBA00044454"/>
    </source>
</evidence>
<keyword evidence="2" id="KW-0479">Metal-binding</keyword>
<keyword evidence="3" id="KW-0460">Magnesium</keyword>
<dbReference type="AlphaFoldDB" id="A0A4U0W1K2"/>
<comment type="catalytic activity">
    <reaction evidence="5">
        <text>a 2-hydroxy-3-methyl fatty acyl-CoA = a 2-methyl-branched fatty aldehyde + formyl-CoA</text>
        <dbReference type="Rhea" id="RHEA:25375"/>
        <dbReference type="ChEBI" id="CHEBI:49188"/>
        <dbReference type="ChEBI" id="CHEBI:57376"/>
        <dbReference type="ChEBI" id="CHEBI:58783"/>
        <dbReference type="EC" id="4.1.2.63"/>
    </reaction>
    <physiologicalReaction direction="left-to-right" evidence="5">
        <dbReference type="Rhea" id="RHEA:25376"/>
    </physiologicalReaction>
</comment>
<evidence type="ECO:0000256" key="4">
    <source>
        <dbReference type="ARBA" id="ARBA00023239"/>
    </source>
</evidence>
<comment type="catalytic activity">
    <reaction evidence="6">
        <text>an (R)-2-hydroxy-long-chain-fatty acyl-CoA = a long-chain fatty aldehyde + formyl-CoA</text>
        <dbReference type="Rhea" id="RHEA:67444"/>
        <dbReference type="ChEBI" id="CHEBI:17176"/>
        <dbReference type="ChEBI" id="CHEBI:57376"/>
        <dbReference type="ChEBI" id="CHEBI:170012"/>
        <dbReference type="EC" id="4.1.2.63"/>
    </reaction>
    <physiologicalReaction direction="left-to-right" evidence="6">
        <dbReference type="Rhea" id="RHEA:67445"/>
    </physiologicalReaction>
</comment>
<evidence type="ECO:0000313" key="11">
    <source>
        <dbReference type="Proteomes" id="UP000308768"/>
    </source>
</evidence>
<feature type="region of interest" description="Disordered" evidence="8">
    <location>
        <begin position="1"/>
        <end position="24"/>
    </location>
</feature>
<dbReference type="EC" id="4.1.2.63" evidence="7"/>
<dbReference type="OrthoDB" id="10006023at2759"/>
<dbReference type="Gene3D" id="3.40.50.970">
    <property type="match status" value="1"/>
</dbReference>
<proteinExistence type="predicted"/>
<dbReference type="EMBL" id="NAJN01002200">
    <property type="protein sequence ID" value="TKA56074.1"/>
    <property type="molecule type" value="Genomic_DNA"/>
</dbReference>
<dbReference type="Proteomes" id="UP000308768">
    <property type="component" value="Unassembled WGS sequence"/>
</dbReference>
<sequence length="253" mass="26624">MRTAIKRRNEAKAASAAATAPAPGKPLSYQHAFHIINTALHNLSPVDRGGIVYVSEGANTMDISRSAFPVSHPRLRLDAGTHATMGVGLGYAVAAHEAYNAPEGEGSAGPAGRKKVVAFEGDSAFGFSAMELETMARHRMDILIFVMNNGGVYHGDSDSADEWLARQAKGAGAGGLRSTSLGWEVAYEKIAEACGGLGFVVRTPEELERATVQGFKADVPVVVNVMIESGKAGKLEFGWQASAKKGAKKQAKL</sequence>
<accession>A0A4U0W1K2</accession>
<keyword evidence="4" id="KW-0456">Lyase</keyword>
<evidence type="ECO:0000256" key="7">
    <source>
        <dbReference type="ARBA" id="ARBA00044518"/>
    </source>
</evidence>
<dbReference type="PANTHER" id="PTHR43710">
    <property type="entry name" value="2-HYDROXYACYL-COA LYASE"/>
    <property type="match status" value="1"/>
</dbReference>
<name>A0A4U0W1K2_9PEZI</name>
<feature type="compositionally biased region" description="Low complexity" evidence="8">
    <location>
        <begin position="12"/>
        <end position="22"/>
    </location>
</feature>
<evidence type="ECO:0000256" key="2">
    <source>
        <dbReference type="ARBA" id="ARBA00022723"/>
    </source>
</evidence>
<dbReference type="GO" id="GO:0106359">
    <property type="term" value="F:2-hydroxyacyl-CoA lyase activity"/>
    <property type="evidence" value="ECO:0007669"/>
    <property type="project" value="UniProtKB-EC"/>
</dbReference>
<evidence type="ECO:0000259" key="9">
    <source>
        <dbReference type="Pfam" id="PF02775"/>
    </source>
</evidence>
<dbReference type="STRING" id="331657.A0A4U0W1K2"/>
<gene>
    <name evidence="10" type="ORF">B0A49_12591</name>
</gene>
<evidence type="ECO:0000256" key="3">
    <source>
        <dbReference type="ARBA" id="ARBA00022842"/>
    </source>
</evidence>
<dbReference type="GO" id="GO:0046872">
    <property type="term" value="F:metal ion binding"/>
    <property type="evidence" value="ECO:0007669"/>
    <property type="project" value="UniProtKB-KW"/>
</dbReference>
<dbReference type="GO" id="GO:0001561">
    <property type="term" value="P:fatty acid alpha-oxidation"/>
    <property type="evidence" value="ECO:0007669"/>
    <property type="project" value="TreeGrafter"/>
</dbReference>